<comment type="caution">
    <text evidence="8">The sequence shown here is derived from an EMBL/GenBank/DDBJ whole genome shotgun (WGS) entry which is preliminary data.</text>
</comment>
<feature type="transmembrane region" description="Helical" evidence="6">
    <location>
        <begin position="208"/>
        <end position="229"/>
    </location>
</feature>
<dbReference type="InterPro" id="IPR020846">
    <property type="entry name" value="MFS_dom"/>
</dbReference>
<reference evidence="8 9" key="1">
    <citation type="submission" date="2024-01" db="EMBL/GenBank/DDBJ databases">
        <title>Draft genome sequence of Gordonia sp. LSe1-13.</title>
        <authorList>
            <person name="Suphannarot A."/>
            <person name="Mingma R."/>
        </authorList>
    </citation>
    <scope>NUCLEOTIDE SEQUENCE [LARGE SCALE GENOMIC DNA]</scope>
    <source>
        <strain evidence="8 9">LSe1-13</strain>
    </source>
</reference>
<evidence type="ECO:0000313" key="8">
    <source>
        <dbReference type="EMBL" id="MEE3849694.1"/>
    </source>
</evidence>
<evidence type="ECO:0000256" key="6">
    <source>
        <dbReference type="SAM" id="Phobius"/>
    </source>
</evidence>
<evidence type="ECO:0000256" key="3">
    <source>
        <dbReference type="ARBA" id="ARBA00022692"/>
    </source>
</evidence>
<keyword evidence="5 6" id="KW-0472">Membrane</keyword>
<dbReference type="RefSeq" id="WP_330431314.1">
    <property type="nucleotide sequence ID" value="NZ_JAZDUF010000001.1"/>
</dbReference>
<dbReference type="Proteomes" id="UP001347146">
    <property type="component" value="Unassembled WGS sequence"/>
</dbReference>
<feature type="transmembrane region" description="Helical" evidence="6">
    <location>
        <begin position="235"/>
        <end position="256"/>
    </location>
</feature>
<dbReference type="PANTHER" id="PTHR23501:SF191">
    <property type="entry name" value="VACUOLAR BASIC AMINO ACID TRANSPORTER 4"/>
    <property type="match status" value="1"/>
</dbReference>
<feature type="transmembrane region" description="Helical" evidence="6">
    <location>
        <begin position="459"/>
        <end position="478"/>
    </location>
</feature>
<feature type="transmembrane region" description="Helical" evidence="6">
    <location>
        <begin position="23"/>
        <end position="44"/>
    </location>
</feature>
<sequence>MVTEPLAGAMPVDGRSGSWTPRLALSLASIVLLLELLSFSYIMISTSMPMISAEFQTTQGAWLLTSFLIVGSVAAPLVGKLADTHGKRRMLLVCMAISLVGWLISAVAQNYGQLIVGRAIAGMMVPTLFLSYSLIRDVYPSRIVPLAVSIATSGMGLVAVPAPFLSGWLLDSFGFRSMFWFGAIVLVILGVSIRAFTDESPVRLRASIDLFGAVVLGSGLACVLVAISFGPTWGWAAGSTLAFLLGGVVLLAGWLASARVIREPLIDLNVLKQRPVYLTSLGAGFVYGTSGLFLLLLPMLAMTPLALGLGYGYGVSAEGFAIFQAPIGAMVVAGGIVVGTLVGRGTRPRSLMILASLLMASAATCVAVSSDPKLLLIAFSAAFGLGTGMAYATIPNLLFEAVPPQLQASTASIVGVMQSVFPAVLPVIAFAVLNNSYIAPLADEITQGATFYTSEGYRAAFIIVAISGIIAAVVAFCLPRHIRQVDVSGIEVRTDTTALVD</sequence>
<feature type="transmembrane region" description="Helical" evidence="6">
    <location>
        <begin position="177"/>
        <end position="196"/>
    </location>
</feature>
<evidence type="ECO:0000256" key="5">
    <source>
        <dbReference type="ARBA" id="ARBA00023136"/>
    </source>
</evidence>
<comment type="subcellular location">
    <subcellularLocation>
        <location evidence="1">Cell inner membrane</location>
        <topology evidence="1">Multi-pass membrane protein</topology>
    </subcellularLocation>
</comment>
<protein>
    <submittedName>
        <fullName evidence="8">MFS transporter</fullName>
    </submittedName>
</protein>
<name>A0ABU7M9B1_9ACTN</name>
<keyword evidence="2" id="KW-0813">Transport</keyword>
<dbReference type="EMBL" id="JAZDUF010000001">
    <property type="protein sequence ID" value="MEE3849694.1"/>
    <property type="molecule type" value="Genomic_DNA"/>
</dbReference>
<feature type="transmembrane region" description="Helical" evidence="6">
    <location>
        <begin position="321"/>
        <end position="343"/>
    </location>
</feature>
<feature type="transmembrane region" description="Helical" evidence="6">
    <location>
        <begin position="59"/>
        <end position="78"/>
    </location>
</feature>
<feature type="transmembrane region" description="Helical" evidence="6">
    <location>
        <begin position="90"/>
        <end position="108"/>
    </location>
</feature>
<feature type="transmembrane region" description="Helical" evidence="6">
    <location>
        <begin position="146"/>
        <end position="165"/>
    </location>
</feature>
<feature type="transmembrane region" description="Helical" evidence="6">
    <location>
        <begin position="375"/>
        <end position="399"/>
    </location>
</feature>
<feature type="transmembrane region" description="Helical" evidence="6">
    <location>
        <begin position="411"/>
        <end position="433"/>
    </location>
</feature>
<accession>A0ABU7M9B1</accession>
<dbReference type="SUPFAM" id="SSF103473">
    <property type="entry name" value="MFS general substrate transporter"/>
    <property type="match status" value="1"/>
</dbReference>
<keyword evidence="4 6" id="KW-1133">Transmembrane helix</keyword>
<evidence type="ECO:0000256" key="1">
    <source>
        <dbReference type="ARBA" id="ARBA00004429"/>
    </source>
</evidence>
<evidence type="ECO:0000259" key="7">
    <source>
        <dbReference type="PROSITE" id="PS50850"/>
    </source>
</evidence>
<evidence type="ECO:0000313" key="9">
    <source>
        <dbReference type="Proteomes" id="UP001347146"/>
    </source>
</evidence>
<dbReference type="InterPro" id="IPR011701">
    <property type="entry name" value="MFS"/>
</dbReference>
<dbReference type="PANTHER" id="PTHR23501">
    <property type="entry name" value="MAJOR FACILITATOR SUPERFAMILY"/>
    <property type="match status" value="1"/>
</dbReference>
<organism evidence="8 9">
    <name type="scientific">Gordonia sesuvii</name>
    <dbReference type="NCBI Taxonomy" id="3116777"/>
    <lineage>
        <taxon>Bacteria</taxon>
        <taxon>Bacillati</taxon>
        <taxon>Actinomycetota</taxon>
        <taxon>Actinomycetes</taxon>
        <taxon>Mycobacteriales</taxon>
        <taxon>Gordoniaceae</taxon>
        <taxon>Gordonia</taxon>
    </lineage>
</organism>
<feature type="transmembrane region" description="Helical" evidence="6">
    <location>
        <begin position="114"/>
        <end position="134"/>
    </location>
</feature>
<proteinExistence type="predicted"/>
<feature type="transmembrane region" description="Helical" evidence="6">
    <location>
        <begin position="350"/>
        <end position="369"/>
    </location>
</feature>
<evidence type="ECO:0000256" key="4">
    <source>
        <dbReference type="ARBA" id="ARBA00022989"/>
    </source>
</evidence>
<keyword evidence="9" id="KW-1185">Reference proteome</keyword>
<feature type="transmembrane region" description="Helical" evidence="6">
    <location>
        <begin position="276"/>
        <end position="301"/>
    </location>
</feature>
<dbReference type="PROSITE" id="PS50850">
    <property type="entry name" value="MFS"/>
    <property type="match status" value="1"/>
</dbReference>
<gene>
    <name evidence="8" type="ORF">VZC37_05090</name>
</gene>
<dbReference type="Gene3D" id="1.20.1250.20">
    <property type="entry name" value="MFS general substrate transporter like domains"/>
    <property type="match status" value="2"/>
</dbReference>
<evidence type="ECO:0000256" key="2">
    <source>
        <dbReference type="ARBA" id="ARBA00022448"/>
    </source>
</evidence>
<feature type="domain" description="Major facilitator superfamily (MFS) profile" evidence="7">
    <location>
        <begin position="24"/>
        <end position="483"/>
    </location>
</feature>
<dbReference type="Pfam" id="PF07690">
    <property type="entry name" value="MFS_1"/>
    <property type="match status" value="1"/>
</dbReference>
<keyword evidence="3 6" id="KW-0812">Transmembrane</keyword>
<dbReference type="InterPro" id="IPR036259">
    <property type="entry name" value="MFS_trans_sf"/>
</dbReference>